<feature type="region of interest" description="Disordered" evidence="1">
    <location>
        <begin position="1"/>
        <end position="26"/>
    </location>
</feature>
<evidence type="ECO:0000256" key="1">
    <source>
        <dbReference type="SAM" id="MobiDB-lite"/>
    </source>
</evidence>
<keyword evidence="3" id="KW-1185">Reference proteome</keyword>
<feature type="compositionally biased region" description="Polar residues" evidence="1">
    <location>
        <begin position="112"/>
        <end position="126"/>
    </location>
</feature>
<protein>
    <submittedName>
        <fullName evidence="2">Uncharacterized protein</fullName>
    </submittedName>
</protein>
<gene>
    <name evidence="2" type="primary">106089798</name>
</gene>
<dbReference type="Proteomes" id="UP000095300">
    <property type="component" value="Unassembled WGS sequence"/>
</dbReference>
<name>A0A1I8PYR3_STOCA</name>
<evidence type="ECO:0000313" key="3">
    <source>
        <dbReference type="Proteomes" id="UP000095300"/>
    </source>
</evidence>
<dbReference type="AlphaFoldDB" id="A0A1I8PYR3"/>
<feature type="compositionally biased region" description="Basic and acidic residues" evidence="1">
    <location>
        <begin position="42"/>
        <end position="51"/>
    </location>
</feature>
<organism evidence="2 3">
    <name type="scientific">Stomoxys calcitrans</name>
    <name type="common">Stable fly</name>
    <name type="synonym">Conops calcitrans</name>
    <dbReference type="NCBI Taxonomy" id="35570"/>
    <lineage>
        <taxon>Eukaryota</taxon>
        <taxon>Metazoa</taxon>
        <taxon>Ecdysozoa</taxon>
        <taxon>Arthropoda</taxon>
        <taxon>Hexapoda</taxon>
        <taxon>Insecta</taxon>
        <taxon>Pterygota</taxon>
        <taxon>Neoptera</taxon>
        <taxon>Endopterygota</taxon>
        <taxon>Diptera</taxon>
        <taxon>Brachycera</taxon>
        <taxon>Muscomorpha</taxon>
        <taxon>Muscoidea</taxon>
        <taxon>Muscidae</taxon>
        <taxon>Stomoxys</taxon>
    </lineage>
</organism>
<dbReference type="KEGG" id="scac:106089798"/>
<dbReference type="EnsemblMetazoa" id="SCAU012304-RA">
    <property type="protein sequence ID" value="SCAU012304-PA"/>
    <property type="gene ID" value="SCAU012304"/>
</dbReference>
<evidence type="ECO:0000313" key="2">
    <source>
        <dbReference type="EnsemblMetazoa" id="SCAU012304-PA"/>
    </source>
</evidence>
<feature type="region of interest" description="Disordered" evidence="1">
    <location>
        <begin position="40"/>
        <end position="142"/>
    </location>
</feature>
<dbReference type="VEuPathDB" id="VectorBase:SCAU012304"/>
<reference evidence="2" key="1">
    <citation type="submission" date="2020-05" db="UniProtKB">
        <authorList>
            <consortium name="EnsemblMetazoa"/>
        </authorList>
    </citation>
    <scope>IDENTIFICATION</scope>
    <source>
        <strain evidence="2">USDA</strain>
    </source>
</reference>
<dbReference type="OrthoDB" id="7454303at2759"/>
<dbReference type="STRING" id="35570.A0A1I8PYR3"/>
<sequence length="730" mass="84825">MDSTPEDSITMAEDLKNEEGVSNMDNKMEIPPVFEEEMVEDIPTKKHKLDEGASGEQQQTSDFENNQHVPAQNEEAFKMESMQKPQIDIDSNVSRNVDEQPKVENTAEEGKISQTIPGKNPSFSLKSQEKKSEDTEESGSNSYMPEQLLAVISNLYLNIGERLRLDFLPRCLDDLAHCHRHHYLSDLPEAPIPTQAHSLRSALQQYRYVSFINSTTDMVHRGEFPGKGIFTKLIELVLSINFNNKRENIAIFEQSYHKSIGLFSMIVRTFPPCWHKLRTYYVGFLEYGLDQAKLGNVKKDEPLSKSTKIFDIILDLLEDVLKNVEADVLSNSEALENDSSLTQITSPEHSMDLSVCTEYWNQNEYEERERQKQTFNALPTAQKIERIFVCLRLLLEILEYDLAMWMLHHFKKTKEWIFSNDNRPLIVVLCELTQYTRMTRVARRIFSVYSEAANKGLCKQRLSVLERYISLLMVASNTADMENTAIGVKYPSLGEQTKTLIKEFFKIFKSHNREQISKYMETIYLLRIPYVRYEFIDNVLFTNTEPLTPQKIAVDIAKKRWMKYKPLSELSKPDEDISREQYLQLLLDALRQYCEWHGSKTFLHVIADYAKISHLSTTTDSVHRWPTHGSGVLVLKKMAKDIDQLENQLKMTVRMSKPKVKISLADICIDETIISIYRNDLKHILMLQNVILKQKETYHEVDFAEWIKYLSNFPSKKITREEPQQQQSCD</sequence>
<feature type="compositionally biased region" description="Polar residues" evidence="1">
    <location>
        <begin position="55"/>
        <end position="70"/>
    </location>
</feature>
<accession>A0A1I8PYR3</accession>
<proteinExistence type="predicted"/>